<name>A0A453MSS0_AEGTS</name>
<dbReference type="InterPro" id="IPR027417">
    <property type="entry name" value="P-loop_NTPase"/>
</dbReference>
<dbReference type="Proteomes" id="UP000015105">
    <property type="component" value="Chromosome 6D"/>
</dbReference>
<dbReference type="Gene3D" id="3.40.50.300">
    <property type="entry name" value="P-loop containing nucleotide triphosphate hydrolases"/>
    <property type="match status" value="1"/>
</dbReference>
<dbReference type="Gramene" id="AET6Gv20060900.12">
    <property type="protein sequence ID" value="AET6Gv20060900.12"/>
    <property type="gene ID" value="AET6Gv20060900"/>
</dbReference>
<dbReference type="AlphaFoldDB" id="A0A453MSS0"/>
<accession>A0A453MSS0</accession>
<dbReference type="Gramene" id="AET6Gv20060900.8">
    <property type="protein sequence ID" value="AET6Gv20060900.8"/>
    <property type="gene ID" value="AET6Gv20060900"/>
</dbReference>
<sequence length="379" mass="43537">MSGEDSHSSTSLSPSNLRTKFEHLSKNPLLCLSQHKPSNLPLQLLKPRRFNLMDILFSAIVGDLISRSASFVISRYFQQQHGTDKIVQKLHRLLMRIDTVVEGRRITNQGMLCQLKMLRQGMYRGHYMLDAFRLRPPKRFRASGAGSGSSNREAVLLSGANNSIQEELQRLVDTLEDTIAGMKEFLFFLESYPRILHQPYGTYLILDNCMFGRQTELERVLNFLLRPNAMPELAVLPIIGPIRVGKRTLIEYVCRDESARHHFSMILFFPEGSLKNEGLIDLRGNNINDLVRHQNCASQKWLLIIIEIAEDIINEGTWRRLKSSTTCTTPFGGNKIIITSRSDRIVNLGTTEALRLNYLPQEAYWHFFQVTRIQKHKLI</sequence>
<dbReference type="SUPFAM" id="SSF52540">
    <property type="entry name" value="P-loop containing nucleoside triphosphate hydrolases"/>
    <property type="match status" value="1"/>
</dbReference>
<dbReference type="EnsemblPlants" id="AET6Gv20060900.12">
    <property type="protein sequence ID" value="AET6Gv20060900.12"/>
    <property type="gene ID" value="AET6Gv20060900"/>
</dbReference>
<evidence type="ECO:0000313" key="1">
    <source>
        <dbReference type="EnsemblPlants" id="AET6Gv20060900.3"/>
    </source>
</evidence>
<protein>
    <recommendedName>
        <fullName evidence="3">Rx N-terminal domain-containing protein</fullName>
    </recommendedName>
</protein>
<dbReference type="STRING" id="200361.A0A453MSS0"/>
<dbReference type="Gramene" id="AET6Gv20060900.7">
    <property type="protein sequence ID" value="AET6Gv20060900.7"/>
    <property type="gene ID" value="AET6Gv20060900"/>
</dbReference>
<dbReference type="Gramene" id="AET6Gv20060900.16">
    <property type="protein sequence ID" value="AET6Gv20060900.16"/>
    <property type="gene ID" value="AET6Gv20060900"/>
</dbReference>
<dbReference type="Gramene" id="AET6Gv20060900.13">
    <property type="protein sequence ID" value="AET6Gv20060900.13"/>
    <property type="gene ID" value="AET6Gv20060900"/>
</dbReference>
<dbReference type="PANTHER" id="PTHR33377">
    <property type="entry name" value="OS10G0134700 PROTEIN-RELATED"/>
    <property type="match status" value="1"/>
</dbReference>
<organism evidence="1 2">
    <name type="scientific">Aegilops tauschii subsp. strangulata</name>
    <name type="common">Goatgrass</name>
    <dbReference type="NCBI Taxonomy" id="200361"/>
    <lineage>
        <taxon>Eukaryota</taxon>
        <taxon>Viridiplantae</taxon>
        <taxon>Streptophyta</taxon>
        <taxon>Embryophyta</taxon>
        <taxon>Tracheophyta</taxon>
        <taxon>Spermatophyta</taxon>
        <taxon>Magnoliopsida</taxon>
        <taxon>Liliopsida</taxon>
        <taxon>Poales</taxon>
        <taxon>Poaceae</taxon>
        <taxon>BOP clade</taxon>
        <taxon>Pooideae</taxon>
        <taxon>Triticodae</taxon>
        <taxon>Triticeae</taxon>
        <taxon>Triticinae</taxon>
        <taxon>Aegilops</taxon>
    </lineage>
</organism>
<dbReference type="Gramene" id="AET6Gv20060900.18">
    <property type="protein sequence ID" value="AET6Gv20060900.18"/>
    <property type="gene ID" value="AET6Gv20060900"/>
</dbReference>
<dbReference type="Gramene" id="AET6Gv20060900.3">
    <property type="protein sequence ID" value="AET6Gv20060900.3"/>
    <property type="gene ID" value="AET6Gv20060900"/>
</dbReference>
<dbReference type="EnsemblPlants" id="AET6Gv20060900.8">
    <property type="protein sequence ID" value="AET6Gv20060900.8"/>
    <property type="gene ID" value="AET6Gv20060900"/>
</dbReference>
<dbReference type="EnsemblPlants" id="AET6Gv20060900.13">
    <property type="protein sequence ID" value="AET6Gv20060900.13"/>
    <property type="gene ID" value="AET6Gv20060900"/>
</dbReference>
<proteinExistence type="predicted"/>
<evidence type="ECO:0008006" key="3">
    <source>
        <dbReference type="Google" id="ProtNLM"/>
    </source>
</evidence>
<dbReference type="EnsemblPlants" id="AET6Gv20060900.7">
    <property type="protein sequence ID" value="AET6Gv20060900.7"/>
    <property type="gene ID" value="AET6Gv20060900"/>
</dbReference>
<keyword evidence="2" id="KW-1185">Reference proteome</keyword>
<dbReference type="EnsemblPlants" id="AET6Gv20060900.18">
    <property type="protein sequence ID" value="AET6Gv20060900.18"/>
    <property type="gene ID" value="AET6Gv20060900"/>
</dbReference>
<reference evidence="1" key="5">
    <citation type="journal article" date="2021" name="G3 (Bethesda)">
        <title>Aegilops tauschii genome assembly Aet v5.0 features greater sequence contiguity and improved annotation.</title>
        <authorList>
            <person name="Wang L."/>
            <person name="Zhu T."/>
            <person name="Rodriguez J.C."/>
            <person name="Deal K.R."/>
            <person name="Dubcovsky J."/>
            <person name="McGuire P.E."/>
            <person name="Lux T."/>
            <person name="Spannagl M."/>
            <person name="Mayer K.F.X."/>
            <person name="Baldrich P."/>
            <person name="Meyers B.C."/>
            <person name="Huo N."/>
            <person name="Gu Y.Q."/>
            <person name="Zhou H."/>
            <person name="Devos K.M."/>
            <person name="Bennetzen J.L."/>
            <person name="Unver T."/>
            <person name="Budak H."/>
            <person name="Gulick P.J."/>
            <person name="Galiba G."/>
            <person name="Kalapos B."/>
            <person name="Nelson D.R."/>
            <person name="Li P."/>
            <person name="You F.M."/>
            <person name="Luo M.C."/>
            <person name="Dvorak J."/>
        </authorList>
    </citation>
    <scope>NUCLEOTIDE SEQUENCE [LARGE SCALE GENOMIC DNA]</scope>
    <source>
        <strain evidence="1">cv. AL8/78</strain>
    </source>
</reference>
<dbReference type="Gramene" id="AET6Gv20060900.11">
    <property type="protein sequence ID" value="AET6Gv20060900.11"/>
    <property type="gene ID" value="AET6Gv20060900"/>
</dbReference>
<reference evidence="2" key="1">
    <citation type="journal article" date="2014" name="Science">
        <title>Ancient hybridizations among the ancestral genomes of bread wheat.</title>
        <authorList>
            <consortium name="International Wheat Genome Sequencing Consortium,"/>
            <person name="Marcussen T."/>
            <person name="Sandve S.R."/>
            <person name="Heier L."/>
            <person name="Spannagl M."/>
            <person name="Pfeifer M."/>
            <person name="Jakobsen K.S."/>
            <person name="Wulff B.B."/>
            <person name="Steuernagel B."/>
            <person name="Mayer K.F."/>
            <person name="Olsen O.A."/>
        </authorList>
    </citation>
    <scope>NUCLEOTIDE SEQUENCE [LARGE SCALE GENOMIC DNA]</scope>
    <source>
        <strain evidence="2">cv. AL8/78</strain>
    </source>
</reference>
<reference evidence="1" key="4">
    <citation type="submission" date="2019-03" db="UniProtKB">
        <authorList>
            <consortium name="EnsemblPlants"/>
        </authorList>
    </citation>
    <scope>IDENTIFICATION</scope>
</reference>
<dbReference type="PANTHER" id="PTHR33377:SF109">
    <property type="entry name" value="GENOME ASSEMBLY, CHROMOSOME: II"/>
    <property type="match status" value="1"/>
</dbReference>
<evidence type="ECO:0000313" key="2">
    <source>
        <dbReference type="Proteomes" id="UP000015105"/>
    </source>
</evidence>
<dbReference type="EnsemblPlants" id="AET6Gv20060900.11">
    <property type="protein sequence ID" value="AET6Gv20060900.11"/>
    <property type="gene ID" value="AET6Gv20060900"/>
</dbReference>
<dbReference type="Gramene" id="AET6Gv20060900.15">
    <property type="protein sequence ID" value="AET6Gv20060900.15"/>
    <property type="gene ID" value="AET6Gv20060900"/>
</dbReference>
<dbReference type="EnsemblPlants" id="AET6Gv20060900.15">
    <property type="protein sequence ID" value="AET6Gv20060900.15"/>
    <property type="gene ID" value="AET6Gv20060900"/>
</dbReference>
<dbReference type="EnsemblPlants" id="AET6Gv20060900.16">
    <property type="protein sequence ID" value="AET6Gv20060900.16"/>
    <property type="gene ID" value="AET6Gv20060900"/>
</dbReference>
<dbReference type="EnsemblPlants" id="AET6Gv20060900.3">
    <property type="protein sequence ID" value="AET6Gv20060900.3"/>
    <property type="gene ID" value="AET6Gv20060900"/>
</dbReference>
<reference evidence="2" key="2">
    <citation type="journal article" date="2017" name="Nat. Plants">
        <title>The Aegilops tauschii genome reveals multiple impacts of transposons.</title>
        <authorList>
            <person name="Zhao G."/>
            <person name="Zou C."/>
            <person name="Li K."/>
            <person name="Wang K."/>
            <person name="Li T."/>
            <person name="Gao L."/>
            <person name="Zhang X."/>
            <person name="Wang H."/>
            <person name="Yang Z."/>
            <person name="Liu X."/>
            <person name="Jiang W."/>
            <person name="Mao L."/>
            <person name="Kong X."/>
            <person name="Jiao Y."/>
            <person name="Jia J."/>
        </authorList>
    </citation>
    <scope>NUCLEOTIDE SEQUENCE [LARGE SCALE GENOMIC DNA]</scope>
    <source>
        <strain evidence="2">cv. AL8/78</strain>
    </source>
</reference>
<reference evidence="1" key="3">
    <citation type="journal article" date="2017" name="Nature">
        <title>Genome sequence of the progenitor of the wheat D genome Aegilops tauschii.</title>
        <authorList>
            <person name="Luo M.C."/>
            <person name="Gu Y.Q."/>
            <person name="Puiu D."/>
            <person name="Wang H."/>
            <person name="Twardziok S.O."/>
            <person name="Deal K.R."/>
            <person name="Huo N."/>
            <person name="Zhu T."/>
            <person name="Wang L."/>
            <person name="Wang Y."/>
            <person name="McGuire P.E."/>
            <person name="Liu S."/>
            <person name="Long H."/>
            <person name="Ramasamy R.K."/>
            <person name="Rodriguez J.C."/>
            <person name="Van S.L."/>
            <person name="Yuan L."/>
            <person name="Wang Z."/>
            <person name="Xia Z."/>
            <person name="Xiao L."/>
            <person name="Anderson O.D."/>
            <person name="Ouyang S."/>
            <person name="Liang Y."/>
            <person name="Zimin A.V."/>
            <person name="Pertea G."/>
            <person name="Qi P."/>
            <person name="Bennetzen J.L."/>
            <person name="Dai X."/>
            <person name="Dawson M.W."/>
            <person name="Muller H.G."/>
            <person name="Kugler K."/>
            <person name="Rivarola-Duarte L."/>
            <person name="Spannagl M."/>
            <person name="Mayer K.F.X."/>
            <person name="Lu F.H."/>
            <person name="Bevan M.W."/>
            <person name="Leroy P."/>
            <person name="Li P."/>
            <person name="You F.M."/>
            <person name="Sun Q."/>
            <person name="Liu Z."/>
            <person name="Lyons E."/>
            <person name="Wicker T."/>
            <person name="Salzberg S.L."/>
            <person name="Devos K.M."/>
            <person name="Dvorak J."/>
        </authorList>
    </citation>
    <scope>NUCLEOTIDE SEQUENCE [LARGE SCALE GENOMIC DNA]</scope>
    <source>
        <strain evidence="1">cv. AL8/78</strain>
    </source>
</reference>